<keyword evidence="3" id="KW-1185">Reference proteome</keyword>
<keyword evidence="1" id="KW-0812">Transmembrane</keyword>
<dbReference type="AlphaFoldDB" id="A0AAX4JSR7"/>
<dbReference type="PANTHER" id="PTHR40465">
    <property type="entry name" value="CHROMOSOME 1, WHOLE GENOME SHOTGUN SEQUENCE"/>
    <property type="match status" value="1"/>
</dbReference>
<dbReference type="Proteomes" id="UP001355207">
    <property type="component" value="Chromosome 4"/>
</dbReference>
<evidence type="ECO:0000313" key="3">
    <source>
        <dbReference type="Proteomes" id="UP001355207"/>
    </source>
</evidence>
<gene>
    <name evidence="2" type="ORF">L201_003259</name>
</gene>
<feature type="transmembrane region" description="Helical" evidence="1">
    <location>
        <begin position="200"/>
        <end position="221"/>
    </location>
</feature>
<keyword evidence="1" id="KW-0472">Membrane</keyword>
<proteinExistence type="predicted"/>
<feature type="transmembrane region" description="Helical" evidence="1">
    <location>
        <begin position="241"/>
        <end position="261"/>
    </location>
</feature>
<dbReference type="GeneID" id="91093929"/>
<dbReference type="RefSeq" id="XP_066075112.1">
    <property type="nucleotide sequence ID" value="XM_066219015.1"/>
</dbReference>
<dbReference type="EMBL" id="CP144101">
    <property type="protein sequence ID" value="WWC88349.1"/>
    <property type="molecule type" value="Genomic_DNA"/>
</dbReference>
<feature type="transmembrane region" description="Helical" evidence="1">
    <location>
        <begin position="38"/>
        <end position="59"/>
    </location>
</feature>
<keyword evidence="1" id="KW-1133">Transmembrane helix</keyword>
<dbReference type="PANTHER" id="PTHR40465:SF1">
    <property type="entry name" value="DUF6534 DOMAIN-CONTAINING PROTEIN"/>
    <property type="match status" value="1"/>
</dbReference>
<feature type="transmembrane region" description="Helical" evidence="1">
    <location>
        <begin position="273"/>
        <end position="291"/>
    </location>
</feature>
<feature type="transmembrane region" description="Helical" evidence="1">
    <location>
        <begin position="119"/>
        <end position="137"/>
    </location>
</feature>
<accession>A0AAX4JSR7</accession>
<reference evidence="2 3" key="1">
    <citation type="submission" date="2024-01" db="EMBL/GenBank/DDBJ databases">
        <title>Comparative genomics of Cryptococcus and Kwoniella reveals pathogenesis evolution and contrasting modes of karyotype evolution via chromosome fusion or intercentromeric recombination.</title>
        <authorList>
            <person name="Coelho M.A."/>
            <person name="David-Palma M."/>
            <person name="Shea T."/>
            <person name="Bowers K."/>
            <person name="McGinley-Smith S."/>
            <person name="Mohammad A.W."/>
            <person name="Gnirke A."/>
            <person name="Yurkov A.M."/>
            <person name="Nowrousian M."/>
            <person name="Sun S."/>
            <person name="Cuomo C.A."/>
            <person name="Heitman J."/>
        </authorList>
    </citation>
    <scope>NUCLEOTIDE SEQUENCE [LARGE SCALE GENOMIC DNA]</scope>
    <source>
        <strain evidence="2 3">CBS 6074</strain>
    </source>
</reference>
<evidence type="ECO:0000313" key="2">
    <source>
        <dbReference type="EMBL" id="WWC88349.1"/>
    </source>
</evidence>
<sequence length="384" mass="42367">MSNSTVIPPGASIPGIEGLDVNTLMWSQLGLGVKHTTLYAVVGTILQSMIVASILSNSIYYYEHFTQIDPVWVLCLIGSGTATSVGLLILTCVQAYKLIYENEHNIATTLRFLILSDNSHLLIAAFINTFGASYYAFRAWRMSGKKWFIIPPTAIGIVASFIAALIAIIKSIRTPKFTVESVLHMPNPNPMNETGVWFKVWAAISCIVDGGICLYITYTLVTSKTRIFHNQDRLFRRLVSLVYETMLPPVVCFVVIEILMWKSGSSVTSVIRTFSTILPVLYYHSVLSTLIGRQMIKNIVNDNLIENGINQFSSGSNSGSGSESHPSYTYSNNGSNNGLAGGAKVFVSKPIHTPNKDKHKKRESNIEKELELELGIISSPYTKI</sequence>
<feature type="transmembrane region" description="Helical" evidence="1">
    <location>
        <begin position="149"/>
        <end position="169"/>
    </location>
</feature>
<feature type="transmembrane region" description="Helical" evidence="1">
    <location>
        <begin position="71"/>
        <end position="99"/>
    </location>
</feature>
<organism evidence="2 3">
    <name type="scientific">Kwoniella dendrophila CBS 6074</name>
    <dbReference type="NCBI Taxonomy" id="1295534"/>
    <lineage>
        <taxon>Eukaryota</taxon>
        <taxon>Fungi</taxon>
        <taxon>Dikarya</taxon>
        <taxon>Basidiomycota</taxon>
        <taxon>Agaricomycotina</taxon>
        <taxon>Tremellomycetes</taxon>
        <taxon>Tremellales</taxon>
        <taxon>Cryptococcaceae</taxon>
        <taxon>Kwoniella</taxon>
    </lineage>
</organism>
<name>A0AAX4JSR7_9TREE</name>
<evidence type="ECO:0000256" key="1">
    <source>
        <dbReference type="SAM" id="Phobius"/>
    </source>
</evidence>
<protein>
    <submittedName>
        <fullName evidence="2">Uncharacterized protein</fullName>
    </submittedName>
</protein>